<feature type="transmembrane region" description="Helical" evidence="7">
    <location>
        <begin position="163"/>
        <end position="182"/>
    </location>
</feature>
<dbReference type="PANTHER" id="PTHR43266:SF9">
    <property type="entry name" value="PERMEASE, MAJOR FACILITATOR SUPERFAMILY-RELATED"/>
    <property type="match status" value="1"/>
</dbReference>
<dbReference type="GO" id="GO:0022857">
    <property type="term" value="F:transmembrane transporter activity"/>
    <property type="evidence" value="ECO:0007669"/>
    <property type="project" value="InterPro"/>
</dbReference>
<feature type="transmembrane region" description="Helical" evidence="7">
    <location>
        <begin position="45"/>
        <end position="65"/>
    </location>
</feature>
<name>A0A0S1XAN2_THEBA</name>
<evidence type="ECO:0000259" key="8">
    <source>
        <dbReference type="PROSITE" id="PS50850"/>
    </source>
</evidence>
<dbReference type="SUPFAM" id="SSF103473">
    <property type="entry name" value="MFS general substrate transporter"/>
    <property type="match status" value="1"/>
</dbReference>
<dbReference type="PROSITE" id="PS50850">
    <property type="entry name" value="MFS"/>
    <property type="match status" value="1"/>
</dbReference>
<dbReference type="CDD" id="cd06173">
    <property type="entry name" value="MFS_MefA_like"/>
    <property type="match status" value="1"/>
</dbReference>
<dbReference type="NCBIfam" id="TIGR00900">
    <property type="entry name" value="2A0121"/>
    <property type="match status" value="1"/>
</dbReference>
<dbReference type="Proteomes" id="UP000066042">
    <property type="component" value="Chromosome"/>
</dbReference>
<protein>
    <submittedName>
        <fullName evidence="9">Multidrug resistance protein</fullName>
    </submittedName>
</protein>
<feature type="transmembrane region" description="Helical" evidence="7">
    <location>
        <begin position="348"/>
        <end position="371"/>
    </location>
</feature>
<organism evidence="9 10">
    <name type="scientific">Thermococcus barophilus</name>
    <dbReference type="NCBI Taxonomy" id="55802"/>
    <lineage>
        <taxon>Archaea</taxon>
        <taxon>Methanobacteriati</taxon>
        <taxon>Methanobacteriota</taxon>
        <taxon>Thermococci</taxon>
        <taxon>Thermococcales</taxon>
        <taxon>Thermococcaceae</taxon>
        <taxon>Thermococcus</taxon>
    </lineage>
</organism>
<evidence type="ECO:0000256" key="2">
    <source>
        <dbReference type="ARBA" id="ARBA00022448"/>
    </source>
</evidence>
<keyword evidence="4 7" id="KW-0812">Transmembrane</keyword>
<keyword evidence="5 7" id="KW-1133">Transmembrane helix</keyword>
<dbReference type="InterPro" id="IPR036259">
    <property type="entry name" value="MFS_trans_sf"/>
</dbReference>
<comment type="subcellular location">
    <subcellularLocation>
        <location evidence="1">Cell membrane</location>
        <topology evidence="1">Multi-pass membrane protein</topology>
    </subcellularLocation>
</comment>
<evidence type="ECO:0000256" key="4">
    <source>
        <dbReference type="ARBA" id="ARBA00022692"/>
    </source>
</evidence>
<dbReference type="AlphaFoldDB" id="A0A0S1XAN2"/>
<evidence type="ECO:0000256" key="7">
    <source>
        <dbReference type="SAM" id="Phobius"/>
    </source>
</evidence>
<feature type="transmembrane region" description="Helical" evidence="7">
    <location>
        <begin position="309"/>
        <end position="328"/>
    </location>
</feature>
<evidence type="ECO:0000256" key="1">
    <source>
        <dbReference type="ARBA" id="ARBA00004651"/>
    </source>
</evidence>
<feature type="transmembrane region" description="Helical" evidence="7">
    <location>
        <begin position="7"/>
        <end position="25"/>
    </location>
</feature>
<dbReference type="InterPro" id="IPR022324">
    <property type="entry name" value="Bacilysin_exporter_BacE_put"/>
</dbReference>
<evidence type="ECO:0000256" key="5">
    <source>
        <dbReference type="ARBA" id="ARBA00022989"/>
    </source>
</evidence>
<feature type="transmembrane region" description="Helical" evidence="7">
    <location>
        <begin position="377"/>
        <end position="396"/>
    </location>
</feature>
<dbReference type="InterPro" id="IPR011701">
    <property type="entry name" value="MFS"/>
</dbReference>
<dbReference type="PANTHER" id="PTHR43266">
    <property type="entry name" value="MACROLIDE-EFFLUX PROTEIN"/>
    <property type="match status" value="1"/>
</dbReference>
<dbReference type="Pfam" id="PF07690">
    <property type="entry name" value="MFS_1"/>
    <property type="match status" value="1"/>
</dbReference>
<evidence type="ECO:0000256" key="3">
    <source>
        <dbReference type="ARBA" id="ARBA00022475"/>
    </source>
</evidence>
<dbReference type="PATRIC" id="fig|55802.8.peg.870"/>
<gene>
    <name evidence="9" type="ORF">TBCH5v1_0872</name>
</gene>
<keyword evidence="6 7" id="KW-0472">Membrane</keyword>
<feature type="domain" description="Major facilitator superfamily (MFS) profile" evidence="8">
    <location>
        <begin position="7"/>
        <end position="399"/>
    </location>
</feature>
<accession>A0A0S1XAN2</accession>
<evidence type="ECO:0000313" key="10">
    <source>
        <dbReference type="Proteomes" id="UP000066042"/>
    </source>
</evidence>
<dbReference type="RefSeq" id="WP_056933635.1">
    <property type="nucleotide sequence ID" value="NZ_CP013050.1"/>
</dbReference>
<evidence type="ECO:0000313" key="9">
    <source>
        <dbReference type="EMBL" id="ALM74825.1"/>
    </source>
</evidence>
<dbReference type="PRINTS" id="PR01988">
    <property type="entry name" value="EXPORTERBACE"/>
</dbReference>
<feature type="transmembrane region" description="Helical" evidence="7">
    <location>
        <begin position="213"/>
        <end position="232"/>
    </location>
</feature>
<proteinExistence type="predicted"/>
<dbReference type="InterPro" id="IPR004751">
    <property type="entry name" value="Drug_antiport"/>
</dbReference>
<reference evidence="9 10" key="1">
    <citation type="journal article" date="2016" name="Genome Announc.">
        <title>Complete genome sequence of the hyperthermophilic and piezophilic archaeon Thermococcus barophilus Ch5, capable of growth at the expense of hydrogenogenesis from carbon monoxide and formate.</title>
        <authorList>
            <person name="Oger P."/>
            <person name="Sokolova T.G."/>
            <person name="Kozhevnikova D.A."/>
            <person name="Taranov E.A."/>
            <person name="Vannier P."/>
            <person name="Lee H.S."/>
            <person name="Kwon K.K."/>
            <person name="Kang S.G."/>
            <person name="Lee J.H."/>
            <person name="Bonch-Osmolovskaya E.A."/>
            <person name="Lebedinsky A.V."/>
        </authorList>
    </citation>
    <scope>NUCLEOTIDE SEQUENCE [LARGE SCALE GENOMIC DNA]</scope>
    <source>
        <strain evidence="10">Ch5</strain>
    </source>
</reference>
<evidence type="ECO:0000256" key="6">
    <source>
        <dbReference type="ARBA" id="ARBA00023136"/>
    </source>
</evidence>
<dbReference type="Gene3D" id="1.20.1250.20">
    <property type="entry name" value="MFS general substrate transporter like domains"/>
    <property type="match status" value="1"/>
</dbReference>
<dbReference type="GeneID" id="26136148"/>
<sequence length="405" mass="44710">MTGLGKNFWLFAVGRFVSQIGWAVHEVALPLYILDKTKSGSMMSIFVMADIIPSLIFMPFAGVVGDRYNRKALMVGFDLLRGVLLFGVVFLNLLGIYQLLILQIVLAIMSTFFGASTSAMFPDLVESDKLEKANSVVSSFTIIARLIGPALGGLIYAIGGIKLAFTINALSFFGSGLFEIFIRYEWKTREIESLDEIIADIREGLSFLRSSRYLMILISFALFMNALGQPFGSVLEPYVYRVILKLSSQQFGVLQSALMVGMLLGNILVAAKLGRRAGRFFFKSLFFNGAVMLVFVILISPFSKLSTGVIFIFLLAINLLWGFSSAIINIPLQAKIQRAVPSELRGRVFSALGMLVNISTPLGLMVIGPLLDIYPAWEVASGIWCLIFLVVLTYYIKFRDALVNG</sequence>
<dbReference type="InterPro" id="IPR020846">
    <property type="entry name" value="MFS_dom"/>
</dbReference>
<feature type="transmembrane region" description="Helical" evidence="7">
    <location>
        <begin position="285"/>
        <end position="303"/>
    </location>
</feature>
<dbReference type="EMBL" id="CP013050">
    <property type="protein sequence ID" value="ALM74825.1"/>
    <property type="molecule type" value="Genomic_DNA"/>
</dbReference>
<dbReference type="GO" id="GO:0005886">
    <property type="term" value="C:plasma membrane"/>
    <property type="evidence" value="ECO:0007669"/>
    <property type="project" value="UniProtKB-SubCell"/>
</dbReference>
<keyword evidence="3" id="KW-1003">Cell membrane</keyword>
<keyword evidence="2" id="KW-0813">Transport</keyword>
<feature type="transmembrane region" description="Helical" evidence="7">
    <location>
        <begin position="252"/>
        <end position="273"/>
    </location>
</feature>